<feature type="binding site" evidence="6">
    <location>
        <position position="53"/>
    </location>
    <ligand>
        <name>Fe cation</name>
        <dbReference type="ChEBI" id="CHEBI:24875"/>
        <label>1</label>
    </ligand>
</feature>
<dbReference type="AlphaFoldDB" id="A0A9D9DNV9"/>
<evidence type="ECO:0000259" key="8">
    <source>
        <dbReference type="PROSITE" id="PS50905"/>
    </source>
</evidence>
<keyword evidence="3 6" id="KW-0479">Metal-binding</keyword>
<reference evidence="9" key="2">
    <citation type="journal article" date="2021" name="PeerJ">
        <title>Extensive microbial diversity within the chicken gut microbiome revealed by metagenomics and culture.</title>
        <authorList>
            <person name="Gilroy R."/>
            <person name="Ravi A."/>
            <person name="Getino M."/>
            <person name="Pursley I."/>
            <person name="Horton D.L."/>
            <person name="Alikhan N.F."/>
            <person name="Baker D."/>
            <person name="Gharbi K."/>
            <person name="Hall N."/>
            <person name="Watson M."/>
            <person name="Adriaenssens E.M."/>
            <person name="Foster-Nyarko E."/>
            <person name="Jarju S."/>
            <person name="Secka A."/>
            <person name="Antonio M."/>
            <person name="Oren A."/>
            <person name="Chaudhuri R.R."/>
            <person name="La Ragione R."/>
            <person name="Hildebrand F."/>
            <person name="Pallen M.J."/>
        </authorList>
    </citation>
    <scope>NUCLEOTIDE SEQUENCE</scope>
    <source>
        <strain evidence="9">10192</strain>
    </source>
</reference>
<keyword evidence="7" id="KW-0963">Cytoplasm</keyword>
<dbReference type="PROSITE" id="PS50905">
    <property type="entry name" value="FERRITIN_LIKE"/>
    <property type="match status" value="1"/>
</dbReference>
<dbReference type="PANTHER" id="PTHR11431:SF127">
    <property type="entry name" value="BACTERIAL NON-HEME FERRITIN"/>
    <property type="match status" value="1"/>
</dbReference>
<comment type="caution">
    <text evidence="9">The sequence shown here is derived from an EMBL/GenBank/DDBJ whole genome shotgun (WGS) entry which is preliminary data.</text>
</comment>
<feature type="binding site" evidence="6">
    <location>
        <position position="50"/>
    </location>
    <ligand>
        <name>Fe cation</name>
        <dbReference type="ChEBI" id="CHEBI:24875"/>
        <label>1</label>
    </ligand>
</feature>
<reference evidence="9" key="1">
    <citation type="submission" date="2020-10" db="EMBL/GenBank/DDBJ databases">
        <authorList>
            <person name="Gilroy R."/>
        </authorList>
    </citation>
    <scope>NUCLEOTIDE SEQUENCE</scope>
    <source>
        <strain evidence="9">10192</strain>
    </source>
</reference>
<keyword evidence="4" id="KW-0560">Oxidoreductase</keyword>
<feature type="binding site" evidence="6">
    <location>
        <position position="17"/>
    </location>
    <ligand>
        <name>Fe cation</name>
        <dbReference type="ChEBI" id="CHEBI:24875"/>
        <label>1</label>
    </ligand>
</feature>
<feature type="domain" description="Ferritin-like diiron" evidence="8">
    <location>
        <begin position="1"/>
        <end position="145"/>
    </location>
</feature>
<dbReference type="GO" id="GO:0004322">
    <property type="term" value="F:ferroxidase activity"/>
    <property type="evidence" value="ECO:0007669"/>
    <property type="project" value="TreeGrafter"/>
</dbReference>
<evidence type="ECO:0000256" key="7">
    <source>
        <dbReference type="RuleBase" id="RU361145"/>
    </source>
</evidence>
<comment type="subcellular location">
    <subcellularLocation>
        <location evidence="7">Cytoplasm</location>
    </subcellularLocation>
</comment>
<dbReference type="GO" id="GO:0005829">
    <property type="term" value="C:cytosol"/>
    <property type="evidence" value="ECO:0007669"/>
    <property type="project" value="TreeGrafter"/>
</dbReference>
<comment type="similarity">
    <text evidence="1 7">Belongs to the ferritin family. Prokaryotic subfamily.</text>
</comment>
<dbReference type="EC" id="1.16.3.2" evidence="7"/>
<evidence type="ECO:0000256" key="2">
    <source>
        <dbReference type="ARBA" id="ARBA00022434"/>
    </source>
</evidence>
<dbReference type="PANTHER" id="PTHR11431">
    <property type="entry name" value="FERRITIN"/>
    <property type="match status" value="1"/>
</dbReference>
<organism evidence="9 10">
    <name type="scientific">Candidatus Scatousia excrementipullorum</name>
    <dbReference type="NCBI Taxonomy" id="2840936"/>
    <lineage>
        <taxon>Bacteria</taxon>
        <taxon>Candidatus Scatousia</taxon>
    </lineage>
</organism>
<dbReference type="GO" id="GO:0006826">
    <property type="term" value="P:iron ion transport"/>
    <property type="evidence" value="ECO:0007669"/>
    <property type="project" value="InterPro"/>
</dbReference>
<name>A0A9D9DNV9_9BACT</name>
<evidence type="ECO:0000256" key="6">
    <source>
        <dbReference type="PIRSR" id="PIRSR601519-1"/>
    </source>
</evidence>
<dbReference type="InterPro" id="IPR008331">
    <property type="entry name" value="Ferritin_DPS_dom"/>
</dbReference>
<evidence type="ECO:0000313" key="9">
    <source>
        <dbReference type="EMBL" id="MBO8430572.1"/>
    </source>
</evidence>
<evidence type="ECO:0000313" key="10">
    <source>
        <dbReference type="Proteomes" id="UP000823632"/>
    </source>
</evidence>
<dbReference type="InterPro" id="IPR001519">
    <property type="entry name" value="Ferritin"/>
</dbReference>
<keyword evidence="2 7" id="KW-0409">Iron storage</keyword>
<evidence type="ECO:0000256" key="1">
    <source>
        <dbReference type="ARBA" id="ARBA00006950"/>
    </source>
</evidence>
<comment type="function">
    <text evidence="7">Iron-storage protein.</text>
</comment>
<protein>
    <recommendedName>
        <fullName evidence="7">Ferritin</fullName>
        <ecNumber evidence="7">1.16.3.2</ecNumber>
    </recommendedName>
</protein>
<dbReference type="GO" id="GO:0008199">
    <property type="term" value="F:ferric iron binding"/>
    <property type="evidence" value="ECO:0007669"/>
    <property type="project" value="InterPro"/>
</dbReference>
<dbReference type="FunFam" id="1.20.1260.10:FF:000001">
    <property type="entry name" value="Non-heme ferritin"/>
    <property type="match status" value="1"/>
</dbReference>
<evidence type="ECO:0000256" key="5">
    <source>
        <dbReference type="ARBA" id="ARBA00023004"/>
    </source>
</evidence>
<dbReference type="Proteomes" id="UP000823632">
    <property type="component" value="Unassembled WGS sequence"/>
</dbReference>
<dbReference type="GO" id="GO:0006879">
    <property type="term" value="P:intracellular iron ion homeostasis"/>
    <property type="evidence" value="ECO:0007669"/>
    <property type="project" value="UniProtKB-KW"/>
</dbReference>
<dbReference type="InterPro" id="IPR041719">
    <property type="entry name" value="Ferritin_prok"/>
</dbReference>
<proteinExistence type="inferred from homology"/>
<dbReference type="Pfam" id="PF00210">
    <property type="entry name" value="Ferritin"/>
    <property type="match status" value="1"/>
</dbReference>
<dbReference type="InterPro" id="IPR009040">
    <property type="entry name" value="Ferritin-like_diiron"/>
</dbReference>
<feature type="binding site" evidence="6">
    <location>
        <position position="127"/>
    </location>
    <ligand>
        <name>Fe cation</name>
        <dbReference type="ChEBI" id="CHEBI:24875"/>
        <label>1</label>
    </ligand>
</feature>
<accession>A0A9D9DNV9</accession>
<dbReference type="EMBL" id="JADIND010000091">
    <property type="protein sequence ID" value="MBO8430572.1"/>
    <property type="molecule type" value="Genomic_DNA"/>
</dbReference>
<comment type="catalytic activity">
    <reaction evidence="7">
        <text>4 Fe(2+) + O2 + 6 H2O = 4 iron(III) oxide-hydroxide + 12 H(+)</text>
        <dbReference type="Rhea" id="RHEA:11972"/>
        <dbReference type="ChEBI" id="CHEBI:15377"/>
        <dbReference type="ChEBI" id="CHEBI:15378"/>
        <dbReference type="ChEBI" id="CHEBI:15379"/>
        <dbReference type="ChEBI" id="CHEBI:29033"/>
        <dbReference type="ChEBI" id="CHEBI:78619"/>
        <dbReference type="EC" id="1.16.3.2"/>
    </reaction>
</comment>
<dbReference type="InterPro" id="IPR012347">
    <property type="entry name" value="Ferritin-like"/>
</dbReference>
<dbReference type="GO" id="GO:0008198">
    <property type="term" value="F:ferrous iron binding"/>
    <property type="evidence" value="ECO:0007669"/>
    <property type="project" value="TreeGrafter"/>
</dbReference>
<evidence type="ECO:0000256" key="4">
    <source>
        <dbReference type="ARBA" id="ARBA00023002"/>
    </source>
</evidence>
<dbReference type="SUPFAM" id="SSF47240">
    <property type="entry name" value="Ferritin-like"/>
    <property type="match status" value="1"/>
</dbReference>
<keyword evidence="5 6" id="KW-0408">Iron</keyword>
<dbReference type="Gene3D" id="1.20.1260.10">
    <property type="match status" value="1"/>
</dbReference>
<dbReference type="GO" id="GO:0042802">
    <property type="term" value="F:identical protein binding"/>
    <property type="evidence" value="ECO:0007669"/>
    <property type="project" value="UniProtKB-ARBA"/>
</dbReference>
<sequence>MINKKVEDILNAQINKEFYSAYLYLAMSAYFDEIGLKGFSNWTKVQAREEVDHGMILFDYLIARNGRVEFNQIDIPETNFNEPMQVFEKIYEHEKSVTAAINSVASMSEDECDLATRNFIDWYIAEQVEEEANVYEVIKKLKMFGSDKSILYLIDKELGGREYSQHRYEN</sequence>
<dbReference type="CDD" id="cd01055">
    <property type="entry name" value="Nonheme_Ferritin"/>
    <property type="match status" value="1"/>
</dbReference>
<dbReference type="InterPro" id="IPR009078">
    <property type="entry name" value="Ferritin-like_SF"/>
</dbReference>
<feature type="binding site" evidence="6">
    <location>
        <position position="94"/>
    </location>
    <ligand>
        <name>Fe cation</name>
        <dbReference type="ChEBI" id="CHEBI:24875"/>
        <label>1</label>
    </ligand>
</feature>
<gene>
    <name evidence="9" type="ORF">IAC76_04225</name>
</gene>
<evidence type="ECO:0000256" key="3">
    <source>
        <dbReference type="ARBA" id="ARBA00022723"/>
    </source>
</evidence>